<feature type="region of interest" description="Disordered" evidence="1">
    <location>
        <begin position="204"/>
        <end position="225"/>
    </location>
</feature>
<feature type="compositionally biased region" description="Acidic residues" evidence="1">
    <location>
        <begin position="382"/>
        <end position="422"/>
    </location>
</feature>
<feature type="chain" id="PRO_5009316266" evidence="2">
    <location>
        <begin position="23"/>
        <end position="516"/>
    </location>
</feature>
<feature type="compositionally biased region" description="Polar residues" evidence="1">
    <location>
        <begin position="208"/>
        <end position="217"/>
    </location>
</feature>
<feature type="compositionally biased region" description="Polar residues" evidence="1">
    <location>
        <begin position="244"/>
        <end position="265"/>
    </location>
</feature>
<accession>A0A1I8BXF7</accession>
<evidence type="ECO:0000313" key="4">
    <source>
        <dbReference type="WBParaSite" id="MhA1_Contig740.frz3.gene9"/>
    </source>
</evidence>
<organism evidence="3 4">
    <name type="scientific">Meloidogyne hapla</name>
    <name type="common">Root-knot nematode worm</name>
    <dbReference type="NCBI Taxonomy" id="6305"/>
    <lineage>
        <taxon>Eukaryota</taxon>
        <taxon>Metazoa</taxon>
        <taxon>Ecdysozoa</taxon>
        <taxon>Nematoda</taxon>
        <taxon>Chromadorea</taxon>
        <taxon>Rhabditida</taxon>
        <taxon>Tylenchina</taxon>
        <taxon>Tylenchomorpha</taxon>
        <taxon>Tylenchoidea</taxon>
        <taxon>Meloidogynidae</taxon>
        <taxon>Meloidogyninae</taxon>
        <taxon>Meloidogyne</taxon>
    </lineage>
</organism>
<keyword evidence="3" id="KW-1185">Reference proteome</keyword>
<feature type="signal peptide" evidence="2">
    <location>
        <begin position="1"/>
        <end position="22"/>
    </location>
</feature>
<name>A0A1I8BXF7_MELHA</name>
<feature type="region of interest" description="Disordered" evidence="1">
    <location>
        <begin position="238"/>
        <end position="281"/>
    </location>
</feature>
<feature type="region of interest" description="Disordered" evidence="1">
    <location>
        <begin position="293"/>
        <end position="440"/>
    </location>
</feature>
<sequence>MRLSTLLLLAVVLLAVLVQLEASRPPKTKKKPTQLAISTKGVNSTKGGKLAAATSKLGGKKKKKAGTLKTLKAKKAGKVLKSKAEKLNMKKKVKLVKETQKYKIDESEIKSMINQTLAAINPEKIKQNNYNKLVNNFSSKKANGHNHSDHSALPIHLATQQRSIPKIVQKLKEHAKVNENKHEDPQGHSRQLNGMLNENELKQHEPKTVQNTEQQATVKAAAAPQSYSDHLKGLNGFTGLLAPQNHSGTKNVENTAKLQGKNSLSDMPGSDSDEDDSDLGEDGVVDFEEVSLHENASKNGNKGLGGLASFSSGLGPSDNKRNLLSNKQELTENDDNSHDADDSKYGLNGFTGSNSALENLSNSALESDQGEEDNSNASEITGSEEFEEEDNSKEEESLGDNLDEDSQMKDEESEEDDDEGINEDNLKGINNKLKSEGLNNVEDKKLLGEGLNKDMDELKKKEEFNKDVSKATKLALGAFNDYQNIKLNPQPSKVNSALPNALLIKEAGIPVAVTAA</sequence>
<reference evidence="4" key="1">
    <citation type="submission" date="2016-11" db="UniProtKB">
        <authorList>
            <consortium name="WormBaseParasite"/>
        </authorList>
    </citation>
    <scope>IDENTIFICATION</scope>
</reference>
<feature type="compositionally biased region" description="Low complexity" evidence="1">
    <location>
        <begin position="353"/>
        <end position="367"/>
    </location>
</feature>
<evidence type="ECO:0000313" key="3">
    <source>
        <dbReference type="Proteomes" id="UP000095281"/>
    </source>
</evidence>
<evidence type="ECO:0000256" key="2">
    <source>
        <dbReference type="SAM" id="SignalP"/>
    </source>
</evidence>
<protein>
    <submittedName>
        <fullName evidence="4">ANK_REP_REGION domain-containing protein</fullName>
    </submittedName>
</protein>
<feature type="compositionally biased region" description="Basic and acidic residues" evidence="1">
    <location>
        <begin position="335"/>
        <end position="344"/>
    </location>
</feature>
<dbReference type="Proteomes" id="UP000095281">
    <property type="component" value="Unplaced"/>
</dbReference>
<feature type="compositionally biased region" description="Acidic residues" evidence="1">
    <location>
        <begin position="271"/>
        <end position="281"/>
    </location>
</feature>
<dbReference type="WBParaSite" id="MhA1_Contig740.frz3.gene9">
    <property type="protein sequence ID" value="MhA1_Contig740.frz3.gene9"/>
    <property type="gene ID" value="MhA1_Contig740.frz3.gene9"/>
</dbReference>
<evidence type="ECO:0000256" key="1">
    <source>
        <dbReference type="SAM" id="MobiDB-lite"/>
    </source>
</evidence>
<proteinExistence type="predicted"/>
<keyword evidence="2" id="KW-0732">Signal</keyword>
<dbReference type="AlphaFoldDB" id="A0A1I8BXF7"/>